<organism evidence="4">
    <name type="scientific">Oryza sativa subsp. japonica</name>
    <name type="common">Rice</name>
    <dbReference type="NCBI Taxonomy" id="39947"/>
    <lineage>
        <taxon>Eukaryota</taxon>
        <taxon>Viridiplantae</taxon>
        <taxon>Streptophyta</taxon>
        <taxon>Embryophyta</taxon>
        <taxon>Tracheophyta</taxon>
        <taxon>Spermatophyta</taxon>
        <taxon>Magnoliopsida</taxon>
        <taxon>Liliopsida</taxon>
        <taxon>Poales</taxon>
        <taxon>Poaceae</taxon>
        <taxon>BOP clade</taxon>
        <taxon>Oryzoideae</taxon>
        <taxon>Oryzeae</taxon>
        <taxon>Oryzinae</taxon>
        <taxon>Oryza</taxon>
        <taxon>Oryza sativa</taxon>
    </lineage>
</organism>
<evidence type="ECO:0000313" key="4">
    <source>
        <dbReference type="EMBL" id="EAZ32285.1"/>
    </source>
</evidence>
<dbReference type="PANTHER" id="PTHR45890">
    <property type="entry name" value="AARF DOMAIN CONTAINING KINASE 2 (PREDICTED)"/>
    <property type="match status" value="1"/>
</dbReference>
<dbReference type="InterPro" id="IPR004147">
    <property type="entry name" value="ABC1_dom"/>
</dbReference>
<dbReference type="InterPro" id="IPR011009">
    <property type="entry name" value="Kinase-like_dom_sf"/>
</dbReference>
<reference evidence="4" key="1">
    <citation type="journal article" date="2005" name="PLoS Biol.">
        <title>The genomes of Oryza sativa: a history of duplications.</title>
        <authorList>
            <person name="Yu J."/>
            <person name="Wang J."/>
            <person name="Lin W."/>
            <person name="Li S."/>
            <person name="Li H."/>
            <person name="Zhou J."/>
            <person name="Ni P."/>
            <person name="Dong W."/>
            <person name="Hu S."/>
            <person name="Zeng C."/>
            <person name="Zhang J."/>
            <person name="Zhang Y."/>
            <person name="Li R."/>
            <person name="Xu Z."/>
            <person name="Li S."/>
            <person name="Li X."/>
            <person name="Zheng H."/>
            <person name="Cong L."/>
            <person name="Lin L."/>
            <person name="Yin J."/>
            <person name="Geng J."/>
            <person name="Li G."/>
            <person name="Shi J."/>
            <person name="Liu J."/>
            <person name="Lv H."/>
            <person name="Li J."/>
            <person name="Wang J."/>
            <person name="Deng Y."/>
            <person name="Ran L."/>
            <person name="Shi X."/>
            <person name="Wang X."/>
            <person name="Wu Q."/>
            <person name="Li C."/>
            <person name="Ren X."/>
            <person name="Wang J."/>
            <person name="Wang X."/>
            <person name="Li D."/>
            <person name="Liu D."/>
            <person name="Zhang X."/>
            <person name="Ji Z."/>
            <person name="Zhao W."/>
            <person name="Sun Y."/>
            <person name="Zhang Z."/>
            <person name="Bao J."/>
            <person name="Han Y."/>
            <person name="Dong L."/>
            <person name="Ji J."/>
            <person name="Chen P."/>
            <person name="Wu S."/>
            <person name="Liu J."/>
            <person name="Xiao Y."/>
            <person name="Bu D."/>
            <person name="Tan J."/>
            <person name="Yang L."/>
            <person name="Ye C."/>
            <person name="Zhang J."/>
            <person name="Xu J."/>
            <person name="Zhou Y."/>
            <person name="Yu Y."/>
            <person name="Zhang B."/>
            <person name="Zhuang S."/>
            <person name="Wei H."/>
            <person name="Liu B."/>
            <person name="Lei M."/>
            <person name="Yu H."/>
            <person name="Li Y."/>
            <person name="Xu H."/>
            <person name="Wei S."/>
            <person name="He X."/>
            <person name="Fang L."/>
            <person name="Zhang Z."/>
            <person name="Zhang Y."/>
            <person name="Huang X."/>
            <person name="Su Z."/>
            <person name="Tong W."/>
            <person name="Li J."/>
            <person name="Tong Z."/>
            <person name="Li S."/>
            <person name="Ye J."/>
            <person name="Wang L."/>
            <person name="Fang L."/>
            <person name="Lei T."/>
            <person name="Chen C."/>
            <person name="Chen H."/>
            <person name="Xu Z."/>
            <person name="Li H."/>
            <person name="Huang H."/>
            <person name="Zhang F."/>
            <person name="Xu H."/>
            <person name="Li N."/>
            <person name="Zhao C."/>
            <person name="Li S."/>
            <person name="Dong L."/>
            <person name="Huang Y."/>
            <person name="Li L."/>
            <person name="Xi Y."/>
            <person name="Qi Q."/>
            <person name="Li W."/>
            <person name="Zhang B."/>
            <person name="Hu W."/>
            <person name="Zhang Y."/>
            <person name="Tian X."/>
            <person name="Jiao Y."/>
            <person name="Liang X."/>
            <person name="Jin J."/>
            <person name="Gao L."/>
            <person name="Zheng W."/>
            <person name="Hao B."/>
            <person name="Liu S."/>
            <person name="Wang W."/>
            <person name="Yuan L."/>
            <person name="Cao M."/>
            <person name="McDermott J."/>
            <person name="Samudrala R."/>
            <person name="Wang J."/>
            <person name="Wong G.K."/>
            <person name="Yang H."/>
        </authorList>
    </citation>
    <scope>NUCLEOTIDE SEQUENCE [LARGE SCALE GENOMIC DNA]</scope>
</reference>
<protein>
    <recommendedName>
        <fullName evidence="3">ABC1 atypical kinase-like domain-containing protein</fullName>
    </recommendedName>
</protein>
<dbReference type="Proteomes" id="UP000007752">
    <property type="component" value="Chromosome 4"/>
</dbReference>
<sequence length="694" mass="77621">MVISSPPTNHSSASLCTIRPSLDPAFIDAPAVREHHDVEVSSAAQNLLSLLVLNLVQCRSVNGFPVASRFMQIGKSRKLVHDVLVNSKPNSFTAHNIGSNFAFGLAHTGRACLHGKVPHGPGTSSMLGRAKESLYRNPAARNFSVLSTCSQNAFHGQLAWKQLMTIGSHVPKASPILSRVACAISLAATRSNLVPYLFAFVAGEIMLAQKTSADGEYLPIRDSLYTRAQDGRIYVTSLIFSAVELVIIIFRSIYLALLFTPSILMAPFADTLGSKYRKTWLRLVHRTLEKAGPAFIKWGQWAATRPDLFESDLCAELSKLHTKAPAHSFAYTKKTVEKAFGRKLSDLFENFEEEPVASGSVAQVHRAGLRFRYPGQHIKRVTVAVKVRHPGVGESIRRDFTIINAVAKISRYIPTLNWLRLDESVQQFAVFMMSQVDLAREAAHLSRFIYNFRRWKDVSFPKPLYPLVHPAVLVETYEQGESVAHYVDDLDGHDRIKSALAHIGTHALLKMLLVDNFVHADMHPGNILVRVIQPRNSNNTLLKSRPHVVFLDVGMTAELSSNDRVNLLEFFKAVARRDGRTAAERTLRLSKQQNCPNPKAFIEEVERSFSFWGTSEGDAVHPAECMHQLLEQVRRHKVNIDGNVCTVMVTTLVLEGWQRKLDPDYNVMKTLQTLLFKEDWAKSLQYTIEGLMAP</sequence>
<dbReference type="InterPro" id="IPR052402">
    <property type="entry name" value="ADCK_kinase"/>
</dbReference>
<feature type="transmembrane region" description="Helical" evidence="2">
    <location>
        <begin position="233"/>
        <end position="259"/>
    </location>
</feature>
<accession>A0A8J8XDA3</accession>
<dbReference type="SUPFAM" id="SSF56112">
    <property type="entry name" value="Protein kinase-like (PK-like)"/>
    <property type="match status" value="1"/>
</dbReference>
<dbReference type="CDD" id="cd13971">
    <property type="entry name" value="ADCK2-like"/>
    <property type="match status" value="1"/>
</dbReference>
<dbReference type="Pfam" id="PF03109">
    <property type="entry name" value="ABC1"/>
    <property type="match status" value="1"/>
</dbReference>
<evidence type="ECO:0000259" key="3">
    <source>
        <dbReference type="Pfam" id="PF03109"/>
    </source>
</evidence>
<dbReference type="PANTHER" id="PTHR45890:SF1">
    <property type="entry name" value="AARF DOMAIN CONTAINING KINASE 2"/>
    <property type="match status" value="1"/>
</dbReference>
<evidence type="ECO:0000256" key="2">
    <source>
        <dbReference type="SAM" id="Phobius"/>
    </source>
</evidence>
<dbReference type="InterPro" id="IPR044095">
    <property type="entry name" value="ADCK2_dom"/>
</dbReference>
<evidence type="ECO:0000256" key="1">
    <source>
        <dbReference type="ARBA" id="ARBA00009670"/>
    </source>
</evidence>
<feature type="domain" description="ABC1 atypical kinase-like" evidence="3">
    <location>
        <begin position="319"/>
        <end position="584"/>
    </location>
</feature>
<keyword evidence="2" id="KW-1133">Transmembrane helix</keyword>
<proteinExistence type="inferred from homology"/>
<comment type="similarity">
    <text evidence="1">Belongs to the protein kinase superfamily. ADCK protein kinase family.</text>
</comment>
<keyword evidence="2" id="KW-0812">Transmembrane</keyword>
<reference evidence="4" key="2">
    <citation type="submission" date="2008-12" db="EMBL/GenBank/DDBJ databases">
        <title>Improved gene annotation of the rice (Oryza sativa) genomes.</title>
        <authorList>
            <person name="Wang J."/>
            <person name="Li R."/>
            <person name="Fan W."/>
            <person name="Huang Q."/>
            <person name="Zhang J."/>
            <person name="Zhou Y."/>
            <person name="Hu Y."/>
            <person name="Zi S."/>
            <person name="Li J."/>
            <person name="Ni P."/>
            <person name="Zheng H."/>
            <person name="Zhang Y."/>
            <person name="Zhao M."/>
            <person name="Hao Q."/>
            <person name="McDermott J."/>
            <person name="Samudrala R."/>
            <person name="Kristiansen K."/>
            <person name="Wong G.K.-S."/>
        </authorList>
    </citation>
    <scope>NUCLEOTIDE SEQUENCE</scope>
</reference>
<keyword evidence="2" id="KW-0472">Membrane</keyword>
<dbReference type="HOGENOM" id="CLU_006533_6_2_1"/>
<dbReference type="EMBL" id="CM000141">
    <property type="protein sequence ID" value="EAZ32285.1"/>
    <property type="molecule type" value="Genomic_DNA"/>
</dbReference>
<gene>
    <name evidence="4" type="ORF">OsJ_16491</name>
</gene>
<name>A0A8J8XDA3_ORYSJ</name>
<dbReference type="AlphaFoldDB" id="A0A8J8XDA3"/>